<evidence type="ECO:0000313" key="1">
    <source>
        <dbReference type="EMBL" id="PTW43823.1"/>
    </source>
</evidence>
<gene>
    <name evidence="1" type="ORF">C8J25_11419</name>
</gene>
<dbReference type="Proteomes" id="UP000244013">
    <property type="component" value="Unassembled WGS sequence"/>
</dbReference>
<dbReference type="EMBL" id="QAYE01000014">
    <property type="protein sequence ID" value="PTW43823.1"/>
    <property type="molecule type" value="Genomic_DNA"/>
</dbReference>
<dbReference type="AlphaFoldDB" id="A0A2T5TX59"/>
<dbReference type="RefSeq" id="WP_107955865.1">
    <property type="nucleotide sequence ID" value="NZ_QAYE01000014.1"/>
</dbReference>
<dbReference type="InterPro" id="IPR036410">
    <property type="entry name" value="HSP_DnaJ_Cys-rich_dom_sf"/>
</dbReference>
<proteinExistence type="predicted"/>
<dbReference type="OrthoDB" id="7449554at2"/>
<dbReference type="GeneID" id="91007709"/>
<reference evidence="1 2" key="1">
    <citation type="submission" date="2018-04" db="EMBL/GenBank/DDBJ databases">
        <title>Genomic Encyclopedia of Type Strains, Phase III (KMG-III): the genomes of soil and plant-associated and newly described type strains.</title>
        <authorList>
            <person name="Whitman W."/>
        </authorList>
    </citation>
    <scope>NUCLEOTIDE SEQUENCE [LARGE SCALE GENOMIC DNA]</scope>
    <source>
        <strain evidence="1 2">MA-olki</strain>
    </source>
</reference>
<organism evidence="1 2">
    <name type="scientific">Sphingomonas faeni</name>
    <dbReference type="NCBI Taxonomy" id="185950"/>
    <lineage>
        <taxon>Bacteria</taxon>
        <taxon>Pseudomonadati</taxon>
        <taxon>Pseudomonadota</taxon>
        <taxon>Alphaproteobacteria</taxon>
        <taxon>Sphingomonadales</taxon>
        <taxon>Sphingomonadaceae</taxon>
        <taxon>Sphingomonas</taxon>
    </lineage>
</organism>
<protein>
    <submittedName>
        <fullName evidence="1">Uncharacterized protein</fullName>
    </submittedName>
</protein>
<accession>A0A2T5TX59</accession>
<evidence type="ECO:0000313" key="2">
    <source>
        <dbReference type="Proteomes" id="UP000244013"/>
    </source>
</evidence>
<comment type="caution">
    <text evidence="1">The sequence shown here is derived from an EMBL/GenBank/DDBJ whole genome shotgun (WGS) entry which is preliminary data.</text>
</comment>
<dbReference type="SUPFAM" id="SSF57938">
    <property type="entry name" value="DnaJ/Hsp40 cysteine-rich domain"/>
    <property type="match status" value="1"/>
</dbReference>
<name>A0A2T5TX59_9SPHN</name>
<sequence>MPHASNIVYCDGPDSPHAFDIVPLQPRNGSLDAMCLVCKGRGQWNTEIDLVSFRCKRMACDRCHGAGWVETGTDPIGLPDIEVSPEGYPRWTIRFEPGDTKLEVDPAQPGLAKT</sequence>